<reference evidence="2 3" key="1">
    <citation type="submission" date="2023-07" db="EMBL/GenBank/DDBJ databases">
        <title>Sorghum-associated microbial communities from plants grown in Nebraska, USA.</title>
        <authorList>
            <person name="Schachtman D."/>
        </authorList>
    </citation>
    <scope>NUCLEOTIDE SEQUENCE [LARGE SCALE GENOMIC DNA]</scope>
    <source>
        <strain evidence="2 3">DS1607</strain>
    </source>
</reference>
<dbReference type="Proteomes" id="UP001226867">
    <property type="component" value="Unassembled WGS sequence"/>
</dbReference>
<sequence>MNELWFLWWRIVWSFERSDFYRDLADAMKRRVSIRDFLERSVSNATLLKKKETAAIASKLLVKLSDGEGMTISGLFNGVAPKSDQVLFRAVDGAGSKTAAALEMCADSVEFRHKSLMGIAEKFAVPLFAVPIVGALSVITSQIIAGIAKDTPASIWIGFNGFVRDLAEFINDSGILLALGFTLLTALTIYLLPNMQGRARIALDKRLPFSLYRDYNAAMVVSSLAILIHSGRTMKEALEDLRGAASPWLRWQINKIILSIEVDPSNYMAAFSLGLMPLTVRTRLASLLDSNSSFVDALQLLGGKESASLQKRIVLSATALRTIFLGFLLSIALVLSLGVMTIGSALSNATDPSKLLAKGSN</sequence>
<proteinExistence type="predicted"/>
<accession>A0ABT9SET8</accession>
<evidence type="ECO:0000256" key="1">
    <source>
        <dbReference type="SAM" id="Phobius"/>
    </source>
</evidence>
<name>A0ABT9SET8_9BURK</name>
<keyword evidence="1" id="KW-0812">Transmembrane</keyword>
<keyword evidence="3" id="KW-1185">Reference proteome</keyword>
<feature type="transmembrane region" description="Helical" evidence="1">
    <location>
        <begin position="123"/>
        <end position="148"/>
    </location>
</feature>
<evidence type="ECO:0000313" key="3">
    <source>
        <dbReference type="Proteomes" id="UP001226867"/>
    </source>
</evidence>
<gene>
    <name evidence="2" type="ORF">J2W36_004681</name>
</gene>
<evidence type="ECO:0000313" key="2">
    <source>
        <dbReference type="EMBL" id="MDP9902404.1"/>
    </source>
</evidence>
<keyword evidence="1" id="KW-1133">Transmembrane helix</keyword>
<dbReference type="RefSeq" id="WP_307692149.1">
    <property type="nucleotide sequence ID" value="NZ_JAUSRO010000018.1"/>
</dbReference>
<evidence type="ECO:0008006" key="4">
    <source>
        <dbReference type="Google" id="ProtNLM"/>
    </source>
</evidence>
<feature type="transmembrane region" description="Helical" evidence="1">
    <location>
        <begin position="174"/>
        <end position="192"/>
    </location>
</feature>
<protein>
    <recommendedName>
        <fullName evidence="4">Toxin coregulated pilus biosynthesis protein E</fullName>
    </recommendedName>
</protein>
<dbReference type="EMBL" id="JAUSRO010000018">
    <property type="protein sequence ID" value="MDP9902404.1"/>
    <property type="molecule type" value="Genomic_DNA"/>
</dbReference>
<organism evidence="2 3">
    <name type="scientific">Variovorax ginsengisoli</name>
    <dbReference type="NCBI Taxonomy" id="363844"/>
    <lineage>
        <taxon>Bacteria</taxon>
        <taxon>Pseudomonadati</taxon>
        <taxon>Pseudomonadota</taxon>
        <taxon>Betaproteobacteria</taxon>
        <taxon>Burkholderiales</taxon>
        <taxon>Comamonadaceae</taxon>
        <taxon>Variovorax</taxon>
    </lineage>
</organism>
<comment type="caution">
    <text evidence="2">The sequence shown here is derived from an EMBL/GenBank/DDBJ whole genome shotgun (WGS) entry which is preliminary data.</text>
</comment>
<keyword evidence="1" id="KW-0472">Membrane</keyword>
<feature type="transmembrane region" description="Helical" evidence="1">
    <location>
        <begin position="322"/>
        <end position="346"/>
    </location>
</feature>